<sequence length="57" mass="6360">MDKDTTLVCTIGDAVKIFHSTEAAKDKYENKKANHEVVVMDFTDEDFKRLADGLGVV</sequence>
<reference evidence="2" key="1">
    <citation type="submission" date="2016-10" db="EMBL/GenBank/DDBJ databases">
        <authorList>
            <person name="Varghese N."/>
            <person name="Submissions S."/>
        </authorList>
    </citation>
    <scope>NUCLEOTIDE SEQUENCE [LARGE SCALE GENOMIC DNA]</scope>
    <source>
        <strain evidence="2">CGMCC 1.8895</strain>
    </source>
</reference>
<gene>
    <name evidence="1" type="ORF">SAMN05216216_104179</name>
</gene>
<keyword evidence="2" id="KW-1185">Reference proteome</keyword>
<proteinExistence type="predicted"/>
<dbReference type="EMBL" id="FNFY01000004">
    <property type="protein sequence ID" value="SDK54977.1"/>
    <property type="molecule type" value="Genomic_DNA"/>
</dbReference>
<evidence type="ECO:0000313" key="2">
    <source>
        <dbReference type="Proteomes" id="UP000199008"/>
    </source>
</evidence>
<protein>
    <submittedName>
        <fullName evidence="1">Uncharacterized protein</fullName>
    </submittedName>
</protein>
<name>A0A1G9CTN4_9BACL</name>
<dbReference type="Proteomes" id="UP000199008">
    <property type="component" value="Unassembled WGS sequence"/>
</dbReference>
<dbReference type="RefSeq" id="WP_176754051.1">
    <property type="nucleotide sequence ID" value="NZ_FNFY01000004.1"/>
</dbReference>
<accession>A0A1G9CTN4</accession>
<dbReference type="AlphaFoldDB" id="A0A1G9CTN4"/>
<organism evidence="1 2">
    <name type="scientific">Lacicoccus qingdaonensis</name>
    <dbReference type="NCBI Taxonomy" id="576118"/>
    <lineage>
        <taxon>Bacteria</taxon>
        <taxon>Bacillati</taxon>
        <taxon>Bacillota</taxon>
        <taxon>Bacilli</taxon>
        <taxon>Bacillales</taxon>
        <taxon>Salinicoccaceae</taxon>
        <taxon>Lacicoccus</taxon>
    </lineage>
</organism>
<evidence type="ECO:0000313" key="1">
    <source>
        <dbReference type="EMBL" id="SDK54977.1"/>
    </source>
</evidence>